<protein>
    <submittedName>
        <fullName evidence="1">DUF5131 family protein</fullName>
    </submittedName>
</protein>
<reference evidence="1" key="1">
    <citation type="submission" date="2021-02" db="EMBL/GenBank/DDBJ databases">
        <title>Infant gut strain persistence is associated with maternal origin, phylogeny, and functional potential including surface adhesion and iron acquisition.</title>
        <authorList>
            <person name="Lou Y.C."/>
        </authorList>
    </citation>
    <scope>NUCLEOTIDE SEQUENCE</scope>
    <source>
        <strain evidence="1">L2_039_000G1_dasL2_039_000G1_maxbin2.maxbin.077</strain>
    </source>
</reference>
<gene>
    <name evidence="1" type="ORF">KH315_06175</name>
</gene>
<dbReference type="AlphaFoldDB" id="A0A9E1LZ63"/>
<comment type="caution">
    <text evidence="1">The sequence shown here is derived from an EMBL/GenBank/DDBJ whole genome shotgun (WGS) entry which is preliminary data.</text>
</comment>
<organism evidence="1 2">
    <name type="scientific">Faecalibacterium prausnitzii</name>
    <dbReference type="NCBI Taxonomy" id="853"/>
    <lineage>
        <taxon>Bacteria</taxon>
        <taxon>Bacillati</taxon>
        <taxon>Bacillota</taxon>
        <taxon>Clostridia</taxon>
        <taxon>Eubacteriales</taxon>
        <taxon>Oscillospiraceae</taxon>
        <taxon>Faecalibacterium</taxon>
    </lineage>
</organism>
<dbReference type="EMBL" id="JAGZYH010000019">
    <property type="protein sequence ID" value="MBS6621736.1"/>
    <property type="molecule type" value="Genomic_DNA"/>
</dbReference>
<dbReference type="Proteomes" id="UP000811365">
    <property type="component" value="Unassembled WGS sequence"/>
</dbReference>
<evidence type="ECO:0000313" key="2">
    <source>
        <dbReference type="Proteomes" id="UP000811365"/>
    </source>
</evidence>
<accession>A0A9E1LZ63</accession>
<sequence length="256" mass="29167">MEKSKIEWCDSTWNPVSGCYHPCPYCYARSTANRFKGCDCAAGGETDENVVYLKERLTVTSKDGVVRNAAYPFGFTPTFHEYRLNDPLTKGFGKTIFVCSMADLFGDWVPDEWIKKVFDACKAASGHRYLFLTKNPARYIRLYEAGLLPAGDEFWYGSTTTERDVPMFWSDEHHTFASIEPILGPLGNPKKDIIEPMDWFILGAETGNRKDKVVPKREWIEGVVEQAKALGKPVFMKDSMKPIWGDDIITEFPWSE</sequence>
<evidence type="ECO:0000313" key="1">
    <source>
        <dbReference type="EMBL" id="MBS6621736.1"/>
    </source>
</evidence>
<name>A0A9E1LZ63_9FIRM</name>
<proteinExistence type="predicted"/>
<dbReference type="Pfam" id="PF07505">
    <property type="entry name" value="DUF5131"/>
    <property type="match status" value="1"/>
</dbReference>
<dbReference type="InterPro" id="IPR011101">
    <property type="entry name" value="DUF5131"/>
</dbReference>